<feature type="domain" description="ATPase" evidence="1">
    <location>
        <begin position="15"/>
        <end position="215"/>
    </location>
</feature>
<evidence type="ECO:0000259" key="1">
    <source>
        <dbReference type="Pfam" id="PF01637"/>
    </source>
</evidence>
<dbReference type="Pfam" id="PF21100">
    <property type="entry name" value="WHD_MCM"/>
    <property type="match status" value="1"/>
</dbReference>
<organism evidence="3 4">
    <name type="scientific">Korarchaeum cryptofilum (strain OPF8)</name>
    <dbReference type="NCBI Taxonomy" id="374847"/>
    <lineage>
        <taxon>Archaea</taxon>
        <taxon>Thermoproteota</taxon>
        <taxon>Candidatus Korarchaeia</taxon>
        <taxon>Candidatus Korarchaeales</taxon>
        <taxon>Candidatus Korarchaeaceae</taxon>
        <taxon>Candidatus Korarchaeum</taxon>
    </lineage>
</organism>
<dbReference type="Pfam" id="PF01637">
    <property type="entry name" value="ATPase_2"/>
    <property type="match status" value="1"/>
</dbReference>
<keyword evidence="4" id="KW-1185">Reference proteome</keyword>
<dbReference type="PhylomeDB" id="B1L570"/>
<dbReference type="InterPro" id="IPR011579">
    <property type="entry name" value="ATPase_dom"/>
</dbReference>
<evidence type="ECO:0000313" key="3">
    <source>
        <dbReference type="EMBL" id="ACB07599.1"/>
    </source>
</evidence>
<dbReference type="GeneID" id="6094130"/>
<dbReference type="PANTHER" id="PTHR34301">
    <property type="entry name" value="DNA-BINDING PROTEIN-RELATED"/>
    <property type="match status" value="1"/>
</dbReference>
<reference evidence="3 4" key="1">
    <citation type="journal article" date="2008" name="Proc. Natl. Acad. Sci. U.S.A.">
        <title>A korarchaeal genome reveals new insights into the evolution of the Archaea.</title>
        <authorList>
            <person name="Elkins J.G."/>
            <person name="Podar M."/>
            <person name="Graham D.E."/>
            <person name="Makarova K.S."/>
            <person name="Wolf Y."/>
            <person name="Randau L."/>
            <person name="Hedlund B.P."/>
            <person name="Brochier-Armanet C."/>
            <person name="Kunin V."/>
            <person name="Anderson I."/>
            <person name="Lapidus A."/>
            <person name="Goltsman E."/>
            <person name="Barry K."/>
            <person name="Koonin E.V."/>
            <person name="Hugenholtz P."/>
            <person name="Kyrpides N."/>
            <person name="Wanner G."/>
            <person name="Richardson P."/>
            <person name="Keller M."/>
            <person name="Stetter K.O."/>
        </authorList>
    </citation>
    <scope>NUCLEOTIDE SEQUENCE [LARGE SCALE GENOMIC DNA]</scope>
    <source>
        <strain evidence="4">OPF8</strain>
    </source>
</reference>
<dbReference type="eggNOG" id="arCOG03169">
    <property type="taxonomic scope" value="Archaea"/>
</dbReference>
<dbReference type="GO" id="GO:0005524">
    <property type="term" value="F:ATP binding"/>
    <property type="evidence" value="ECO:0007669"/>
    <property type="project" value="InterPro"/>
</dbReference>
<dbReference type="InterPro" id="IPR036388">
    <property type="entry name" value="WH-like_DNA-bd_sf"/>
</dbReference>
<feature type="domain" description="MCM C-terminal" evidence="2">
    <location>
        <begin position="277"/>
        <end position="333"/>
    </location>
</feature>
<evidence type="ECO:0000259" key="2">
    <source>
        <dbReference type="Pfam" id="PF21100"/>
    </source>
</evidence>
<dbReference type="PANTHER" id="PTHR34301:SF8">
    <property type="entry name" value="ATPASE DOMAIN-CONTAINING PROTEIN"/>
    <property type="match status" value="1"/>
</dbReference>
<dbReference type="Proteomes" id="UP000001686">
    <property type="component" value="Chromosome"/>
</dbReference>
<proteinExistence type="predicted"/>
<dbReference type="EnsemblBacteria" id="ACB07599">
    <property type="protein sequence ID" value="ACB07599"/>
    <property type="gene ID" value="Kcr_0853"/>
</dbReference>
<dbReference type="RefSeq" id="WP_012309496.1">
    <property type="nucleotide sequence ID" value="NC_010482.1"/>
</dbReference>
<name>B1L570_KORCO</name>
<dbReference type="OrthoDB" id="132045at2157"/>
<dbReference type="InParanoid" id="B1L570"/>
<evidence type="ECO:0000313" key="4">
    <source>
        <dbReference type="Proteomes" id="UP000001686"/>
    </source>
</evidence>
<dbReference type="Gene3D" id="1.10.10.10">
    <property type="entry name" value="Winged helix-like DNA-binding domain superfamily/Winged helix DNA-binding domain"/>
    <property type="match status" value="1"/>
</dbReference>
<sequence length="346" mass="39869">MAYFTLEPKRRREDFYDMEDELNDFVSSLSKFRFIVVRGLRRYGKTSLILTGLNAADVKYLFLDCRLLRSATSSFDSFLSIIEAEVSKKSWARRLIRNIDYFEVGGVIKFKFRRPDVLLGIFENLGDAVVVFDEAQELRNLKFKLDGFLAYALDHLDIRIVVSGSEVGLLHKFLRFEDPEAPLYGRPHKTIELRPLMREAALDFLRRGFEQEGVDVSDDLLDEAVKNFNGVIGWLTYFGYNYARGLRSMDPIIDAAINMVLAEVKHFLETRGLGGSRYSEALKTISAMERCSWSEVKRRLEAKFGRIPDATLANILRNLMDYGLIVKVDDEYTIADPILRRAIKRI</sequence>
<dbReference type="Gene3D" id="3.40.50.300">
    <property type="entry name" value="P-loop containing nucleotide triphosphate hydrolases"/>
    <property type="match status" value="1"/>
</dbReference>
<dbReference type="InterPro" id="IPR048907">
    <property type="entry name" value="WHD_MCM_arc"/>
</dbReference>
<dbReference type="Gene3D" id="1.10.8.60">
    <property type="match status" value="1"/>
</dbReference>
<dbReference type="AlphaFoldDB" id="B1L570"/>
<dbReference type="InterPro" id="IPR027417">
    <property type="entry name" value="P-loop_NTPase"/>
</dbReference>
<dbReference type="KEGG" id="kcr:Kcr_0853"/>
<dbReference type="SUPFAM" id="SSF46785">
    <property type="entry name" value="Winged helix' DNA-binding domain"/>
    <property type="match status" value="1"/>
</dbReference>
<dbReference type="SUPFAM" id="SSF52540">
    <property type="entry name" value="P-loop containing nucleoside triphosphate hydrolases"/>
    <property type="match status" value="1"/>
</dbReference>
<dbReference type="HOGENOM" id="CLU_061108_0_0_2"/>
<gene>
    <name evidence="3" type="ordered locus">Kcr_0853</name>
</gene>
<dbReference type="EMBL" id="CP000968">
    <property type="protein sequence ID" value="ACB07599.1"/>
    <property type="molecule type" value="Genomic_DNA"/>
</dbReference>
<protein>
    <submittedName>
        <fullName evidence="3">ATPase</fullName>
    </submittedName>
</protein>
<accession>B1L570</accession>
<dbReference type="InterPro" id="IPR036390">
    <property type="entry name" value="WH_DNA-bd_sf"/>
</dbReference>